<keyword evidence="1" id="KW-0812">Transmembrane</keyword>
<protein>
    <submittedName>
        <fullName evidence="2">Uncharacterized protein</fullName>
    </submittedName>
</protein>
<reference evidence="2 3" key="1">
    <citation type="submission" date="2014-08" db="EMBL/GenBank/DDBJ databases">
        <title>Genomic and Phenotypic Diversity of Colwellia psychrerythraea strains from Disparate Marine Basins.</title>
        <authorList>
            <person name="Techtmann S.M."/>
            <person name="Stelling S.C."/>
            <person name="Utturkar S.M."/>
            <person name="Alshibli N."/>
            <person name="Harris A."/>
            <person name="Brown S.D."/>
            <person name="Hazen T.C."/>
        </authorList>
    </citation>
    <scope>NUCLEOTIDE SEQUENCE [LARGE SCALE GENOMIC DNA]</scope>
    <source>
        <strain evidence="2 3">GAB14E</strain>
    </source>
</reference>
<accession>A0A099L1B5</accession>
<organism evidence="2 3">
    <name type="scientific">Colwellia psychrerythraea</name>
    <name type="common">Vibrio psychroerythus</name>
    <dbReference type="NCBI Taxonomy" id="28229"/>
    <lineage>
        <taxon>Bacteria</taxon>
        <taxon>Pseudomonadati</taxon>
        <taxon>Pseudomonadota</taxon>
        <taxon>Gammaproteobacteria</taxon>
        <taxon>Alteromonadales</taxon>
        <taxon>Colwelliaceae</taxon>
        <taxon>Colwellia</taxon>
    </lineage>
</organism>
<name>A0A099L1B5_COLPS</name>
<sequence length="35" mass="4237">MLDSLYYIIDIICLVFLYHWAVKNDDEDNSDSRKK</sequence>
<comment type="caution">
    <text evidence="2">The sequence shown here is derived from an EMBL/GenBank/DDBJ whole genome shotgun (WGS) entry which is preliminary data.</text>
</comment>
<dbReference type="EMBL" id="JQEC01000006">
    <property type="protein sequence ID" value="KGJ96779.1"/>
    <property type="molecule type" value="Genomic_DNA"/>
</dbReference>
<dbReference type="Proteomes" id="UP000029868">
    <property type="component" value="Unassembled WGS sequence"/>
</dbReference>
<evidence type="ECO:0000256" key="1">
    <source>
        <dbReference type="SAM" id="Phobius"/>
    </source>
</evidence>
<gene>
    <name evidence="2" type="ORF">GAB14E_1655</name>
</gene>
<evidence type="ECO:0000313" key="2">
    <source>
        <dbReference type="EMBL" id="KGJ96779.1"/>
    </source>
</evidence>
<proteinExistence type="predicted"/>
<keyword evidence="1" id="KW-0472">Membrane</keyword>
<dbReference type="AlphaFoldDB" id="A0A099L1B5"/>
<keyword evidence="1" id="KW-1133">Transmembrane helix</keyword>
<feature type="transmembrane region" description="Helical" evidence="1">
    <location>
        <begin position="5"/>
        <end position="22"/>
    </location>
</feature>
<evidence type="ECO:0000313" key="3">
    <source>
        <dbReference type="Proteomes" id="UP000029868"/>
    </source>
</evidence>